<dbReference type="Proteomes" id="UP000007813">
    <property type="component" value="Unassembled WGS sequence"/>
</dbReference>
<dbReference type="PATRIC" id="fig|1210908.3.peg.1426"/>
<evidence type="ECO:0000259" key="6">
    <source>
        <dbReference type="Pfam" id="PF24827"/>
    </source>
</evidence>
<keyword evidence="3" id="KW-0378">Hydrolase</keyword>
<evidence type="ECO:0000256" key="1">
    <source>
        <dbReference type="ARBA" id="ARBA00001947"/>
    </source>
</evidence>
<dbReference type="GO" id="GO:0016788">
    <property type="term" value="F:hydrolase activity, acting on ester bonds"/>
    <property type="evidence" value="ECO:0007669"/>
    <property type="project" value="InterPro"/>
</dbReference>
<dbReference type="PANTHER" id="PTHR37326">
    <property type="entry name" value="BLL3975 PROTEIN"/>
    <property type="match status" value="1"/>
</dbReference>
<proteinExistence type="predicted"/>
<evidence type="ECO:0000256" key="4">
    <source>
        <dbReference type="ARBA" id="ARBA00022833"/>
    </source>
</evidence>
<dbReference type="SUPFAM" id="SSF53187">
    <property type="entry name" value="Zn-dependent exopeptidases"/>
    <property type="match status" value="1"/>
</dbReference>
<dbReference type="InterPro" id="IPR053138">
    <property type="entry name" value="N-alpha-Ac-DABA_deacetylase"/>
</dbReference>
<keyword evidence="2" id="KW-0479">Metal-binding</keyword>
<dbReference type="RefSeq" id="WP_009366604.1">
    <property type="nucleotide sequence ID" value="NZ_ALJD01000003.1"/>
</dbReference>
<evidence type="ECO:0000256" key="3">
    <source>
        <dbReference type="ARBA" id="ARBA00022801"/>
    </source>
</evidence>
<sequence>MPENPSTDDTTTTSRRGFLKAAATLSLAGSAVSATSQQVAAASRDSYTILDGTIYETSVHVYDSGSDGPTTFITGGIHGDERSGFMAAEEIATWTVDHGKLVVIPRANVPAIDALDRHGPEGDLNRQFPPRSGECYTDIARAIWKEVVRHDPDFAFDLHSARGIWQSGDGSVGQAVFPTWTSPARDYGENAIADLNEEFGLTGDMAYLMGNTLDADRKMLMHRIAGYLDVPGFLCETTEKADSLEEQIQWHLFTVDHIMNQYGQSPNADGSTSDSSKSSGSDEPSESELHIEGTGPVVRFEFSVSGGVENAGTLEDSDTVYDSRVTGQVSSQDDRYAFTGDLEHFTVTEGDKEDVNVYLDGEQISVEQETDEREVHIEGTGPVVRFEFAVSGDVENAGTLEDSDTVYDSRVEGQVSSQDDRYAFTGELEHFTVTEGDKEDVNVYLDGEQISVDQETDEREIHIEGTGPVVRFEFSVSGGVENAGTLEDSDTVYDSRVEGQVSSQDDRYAFTGDLEHFTVTEGDKEDVNVYLDGEQISVREETPEKILHIGGTGPVTRFEFSVSGDLRNTGTLEDSDTVYDSRVEGQVSSQDDEFAYTGELEHFTVTYGNKEDVVVTVDGDRISVQEETPEKILHIGGTGPVTRFEFSVSGDLRNTGTLEDSDTVYDSRVEGQVSSQDDEFAYTGELEHFTVTYGNKEDVDVTVDGEQISVEEETHLIEIRGTGPVVRFEFAVSGDLRNAGTLEDSDTLYDHSVDGQVSSQDDAFEYTGELEHFDVTYGSADDIVVVVDGSEMNVA</sequence>
<comment type="cofactor">
    <cofactor evidence="1">
        <name>Zn(2+)</name>
        <dbReference type="ChEBI" id="CHEBI:29105"/>
    </cofactor>
</comment>
<dbReference type="InterPro" id="IPR006311">
    <property type="entry name" value="TAT_signal"/>
</dbReference>
<evidence type="ECO:0000313" key="7">
    <source>
        <dbReference type="EMBL" id="EJN60885.1"/>
    </source>
</evidence>
<feature type="domain" description="Succinylglutamate desuccinylase/Aspartoacylase catalytic" evidence="6">
    <location>
        <begin position="67"/>
        <end position="161"/>
    </location>
</feature>
<reference evidence="7 8" key="1">
    <citation type="journal article" date="2012" name="J. Bacteriol.">
        <title>Draft Genome Sequence of the Extremely Halophilic Archaeon Halogranum salarium B-1T.</title>
        <authorList>
            <person name="Kim K.K."/>
            <person name="Lee K.C."/>
            <person name="Lee J.S."/>
        </authorList>
    </citation>
    <scope>NUCLEOTIDE SEQUENCE [LARGE SCALE GENOMIC DNA]</scope>
    <source>
        <strain evidence="7 8">B-1</strain>
    </source>
</reference>
<feature type="compositionally biased region" description="Low complexity" evidence="5">
    <location>
        <begin position="269"/>
        <end position="282"/>
    </location>
</feature>
<dbReference type="PANTHER" id="PTHR37326:SF1">
    <property type="entry name" value="BLL3975 PROTEIN"/>
    <property type="match status" value="1"/>
</dbReference>
<accession>J2ZJJ0</accession>
<comment type="caution">
    <text evidence="7">The sequence shown here is derived from an EMBL/GenBank/DDBJ whole genome shotgun (WGS) entry which is preliminary data.</text>
</comment>
<evidence type="ECO:0000256" key="2">
    <source>
        <dbReference type="ARBA" id="ARBA00022723"/>
    </source>
</evidence>
<feature type="region of interest" description="Disordered" evidence="5">
    <location>
        <begin position="261"/>
        <end position="293"/>
    </location>
</feature>
<dbReference type="GO" id="GO:0046872">
    <property type="term" value="F:metal ion binding"/>
    <property type="evidence" value="ECO:0007669"/>
    <property type="project" value="UniProtKB-KW"/>
</dbReference>
<dbReference type="OrthoDB" id="170089at2157"/>
<evidence type="ECO:0000256" key="5">
    <source>
        <dbReference type="SAM" id="MobiDB-lite"/>
    </source>
</evidence>
<dbReference type="eggNOG" id="arCOG10187">
    <property type="taxonomic scope" value="Archaea"/>
</dbReference>
<dbReference type="InterPro" id="IPR055438">
    <property type="entry name" value="AstE_AspA_cat"/>
</dbReference>
<keyword evidence="4" id="KW-0862">Zinc</keyword>
<dbReference type="AlphaFoldDB" id="J2ZJJ0"/>
<dbReference type="EMBL" id="ALJD01000003">
    <property type="protein sequence ID" value="EJN60885.1"/>
    <property type="molecule type" value="Genomic_DNA"/>
</dbReference>
<dbReference type="PROSITE" id="PS51318">
    <property type="entry name" value="TAT"/>
    <property type="match status" value="1"/>
</dbReference>
<name>J2ZJJ0_9EURY</name>
<dbReference type="Pfam" id="PF24827">
    <property type="entry name" value="AstE_AspA_cat"/>
    <property type="match status" value="1"/>
</dbReference>
<protein>
    <recommendedName>
        <fullName evidence="6">Succinylglutamate desuccinylase/Aspartoacylase catalytic domain-containing protein</fullName>
    </recommendedName>
</protein>
<organism evidence="7 8">
    <name type="scientific">Halogranum salarium B-1</name>
    <dbReference type="NCBI Taxonomy" id="1210908"/>
    <lineage>
        <taxon>Archaea</taxon>
        <taxon>Methanobacteriati</taxon>
        <taxon>Methanobacteriota</taxon>
        <taxon>Stenosarchaea group</taxon>
        <taxon>Halobacteria</taxon>
        <taxon>Halobacteriales</taxon>
        <taxon>Haloferacaceae</taxon>
    </lineage>
</organism>
<dbReference type="eggNOG" id="arCOG02890">
    <property type="taxonomic scope" value="Archaea"/>
</dbReference>
<dbReference type="Gene3D" id="3.40.630.10">
    <property type="entry name" value="Zn peptidases"/>
    <property type="match status" value="1"/>
</dbReference>
<gene>
    <name evidence="7" type="ORF">HSB1_14880</name>
</gene>
<evidence type="ECO:0000313" key="8">
    <source>
        <dbReference type="Proteomes" id="UP000007813"/>
    </source>
</evidence>